<dbReference type="EMBL" id="RAXU01000004">
    <property type="protein sequence ID" value="RKG35150.1"/>
    <property type="molecule type" value="Genomic_DNA"/>
</dbReference>
<dbReference type="InterPro" id="IPR008727">
    <property type="entry name" value="PAAR_motif"/>
</dbReference>
<name>A0A3A8EWT0_9GAMM</name>
<evidence type="ECO:0000313" key="2">
    <source>
        <dbReference type="Proteomes" id="UP000269001"/>
    </source>
</evidence>
<sequence length="152" mass="16092">MAIKMSSLIFLNDLPVKQIKQMSPEDIDQTIKAEQLYFQHRPKTLYHLAVNGAKTKNGGLVKASAVACKISGLSIALVGDDVLYSNGTTSKIISGAGNACIVEGKSVALVGSHLENGDEIIDSPNKSVAINIFKGDKAPEGFLVKQEGVNHG</sequence>
<accession>A0A3A8EWT0</accession>
<protein>
    <recommendedName>
        <fullName evidence="3">PAAR domain-containing protein</fullName>
    </recommendedName>
</protein>
<gene>
    <name evidence="1" type="ORF">D7V21_05040</name>
</gene>
<proteinExistence type="predicted"/>
<organism evidence="1 2">
    <name type="scientific">Acinetobacter guerrae</name>
    <dbReference type="NCBI Taxonomy" id="1843371"/>
    <lineage>
        <taxon>Bacteria</taxon>
        <taxon>Pseudomonadati</taxon>
        <taxon>Pseudomonadota</taxon>
        <taxon>Gammaproteobacteria</taxon>
        <taxon>Moraxellales</taxon>
        <taxon>Moraxellaceae</taxon>
        <taxon>Acinetobacter</taxon>
    </lineage>
</organism>
<evidence type="ECO:0008006" key="3">
    <source>
        <dbReference type="Google" id="ProtNLM"/>
    </source>
</evidence>
<keyword evidence="2" id="KW-1185">Reference proteome</keyword>
<evidence type="ECO:0000313" key="1">
    <source>
        <dbReference type="EMBL" id="RKG35150.1"/>
    </source>
</evidence>
<reference evidence="1 2" key="1">
    <citation type="submission" date="2018-09" db="EMBL/GenBank/DDBJ databases">
        <title>The draft genome of Acinetobacter spp. strains.</title>
        <authorList>
            <person name="Qin J."/>
            <person name="Feng Y."/>
            <person name="Zong Z."/>
        </authorList>
    </citation>
    <scope>NUCLEOTIDE SEQUENCE [LARGE SCALE GENOMIC DNA]</scope>
    <source>
        <strain evidence="1 2">WCHAc060096</strain>
    </source>
</reference>
<dbReference type="Pfam" id="PF05488">
    <property type="entry name" value="PAAR_motif"/>
    <property type="match status" value="1"/>
</dbReference>
<comment type="caution">
    <text evidence="1">The sequence shown here is derived from an EMBL/GenBank/DDBJ whole genome shotgun (WGS) entry which is preliminary data.</text>
</comment>
<dbReference type="Proteomes" id="UP000269001">
    <property type="component" value="Unassembled WGS sequence"/>
</dbReference>
<dbReference type="AlphaFoldDB" id="A0A3A8EWT0"/>